<protein>
    <recommendedName>
        <fullName evidence="3">HTH psq-type domain-containing protein</fullName>
    </recommendedName>
</protein>
<keyword evidence="5" id="KW-1185">Reference proteome</keyword>
<feature type="domain" description="HTH psq-type" evidence="3">
    <location>
        <begin position="6"/>
        <end position="57"/>
    </location>
</feature>
<evidence type="ECO:0000259" key="3">
    <source>
        <dbReference type="Pfam" id="PF04218"/>
    </source>
</evidence>
<dbReference type="GO" id="GO:0005634">
    <property type="term" value="C:nucleus"/>
    <property type="evidence" value="ECO:0007669"/>
    <property type="project" value="UniProtKB-SubCell"/>
</dbReference>
<dbReference type="GO" id="GO:0003677">
    <property type="term" value="F:DNA binding"/>
    <property type="evidence" value="ECO:0007669"/>
    <property type="project" value="InterPro"/>
</dbReference>
<dbReference type="Pfam" id="PF04218">
    <property type="entry name" value="CENP-B_N"/>
    <property type="match status" value="1"/>
</dbReference>
<evidence type="ECO:0000256" key="1">
    <source>
        <dbReference type="ARBA" id="ARBA00004123"/>
    </source>
</evidence>
<evidence type="ECO:0000256" key="2">
    <source>
        <dbReference type="SAM" id="MobiDB-lite"/>
    </source>
</evidence>
<dbReference type="InterPro" id="IPR009057">
    <property type="entry name" value="Homeodomain-like_sf"/>
</dbReference>
<dbReference type="SUPFAM" id="SSF46689">
    <property type="entry name" value="Homeodomain-like"/>
    <property type="match status" value="1"/>
</dbReference>
<sequence>MPKVEKRKRVVLTLKQKLDICRRLEKGENRKLIMQDFGIGLFTIYDIKAQAKQLRAFVKVTDTPKAAEHRHTLQQKRVVTLDKEEGDEDFEGFGAVRHKPVVSELIQMSGAAKLNVSDKALREWVVVDMKESVTLSLTDDEIIQSVLDEQHSKLTEADSEEEDDPKPRVSWQDTMKGLSVFIKFAEQCTYMNTHEVISLHCIQNEFLLQRGKNNRQRDIREYMKSGKPNAASQPPNLNTATQNSSVDVSDDELHN</sequence>
<dbReference type="AlphaFoldDB" id="A0AAE1UEY5"/>
<name>A0AAE1UEY5_9EUCA</name>
<feature type="compositionally biased region" description="Polar residues" evidence="2">
    <location>
        <begin position="230"/>
        <end position="247"/>
    </location>
</feature>
<dbReference type="EMBL" id="JAWZYT010000621">
    <property type="protein sequence ID" value="KAK4321077.1"/>
    <property type="molecule type" value="Genomic_DNA"/>
</dbReference>
<reference evidence="4" key="1">
    <citation type="submission" date="2023-11" db="EMBL/GenBank/DDBJ databases">
        <title>Genome assemblies of two species of porcelain crab, Petrolisthes cinctipes and Petrolisthes manimaculis (Anomura: Porcellanidae).</title>
        <authorList>
            <person name="Angst P."/>
        </authorList>
    </citation>
    <scope>NUCLEOTIDE SEQUENCE</scope>
    <source>
        <strain evidence="4">PB745_02</strain>
        <tissue evidence="4">Gill</tissue>
    </source>
</reference>
<evidence type="ECO:0000313" key="5">
    <source>
        <dbReference type="Proteomes" id="UP001292094"/>
    </source>
</evidence>
<evidence type="ECO:0000313" key="4">
    <source>
        <dbReference type="EMBL" id="KAK4321077.1"/>
    </source>
</evidence>
<gene>
    <name evidence="4" type="ORF">Pmani_008095</name>
</gene>
<comment type="caution">
    <text evidence="4">The sequence shown here is derived from an EMBL/GenBank/DDBJ whole genome shotgun (WGS) entry which is preliminary data.</text>
</comment>
<dbReference type="Proteomes" id="UP001292094">
    <property type="component" value="Unassembled WGS sequence"/>
</dbReference>
<proteinExistence type="predicted"/>
<dbReference type="Gene3D" id="1.10.10.60">
    <property type="entry name" value="Homeodomain-like"/>
    <property type="match status" value="1"/>
</dbReference>
<organism evidence="4 5">
    <name type="scientific">Petrolisthes manimaculis</name>
    <dbReference type="NCBI Taxonomy" id="1843537"/>
    <lineage>
        <taxon>Eukaryota</taxon>
        <taxon>Metazoa</taxon>
        <taxon>Ecdysozoa</taxon>
        <taxon>Arthropoda</taxon>
        <taxon>Crustacea</taxon>
        <taxon>Multicrustacea</taxon>
        <taxon>Malacostraca</taxon>
        <taxon>Eumalacostraca</taxon>
        <taxon>Eucarida</taxon>
        <taxon>Decapoda</taxon>
        <taxon>Pleocyemata</taxon>
        <taxon>Anomura</taxon>
        <taxon>Galatheoidea</taxon>
        <taxon>Porcellanidae</taxon>
        <taxon>Petrolisthes</taxon>
    </lineage>
</organism>
<dbReference type="InterPro" id="IPR007889">
    <property type="entry name" value="HTH_Psq"/>
</dbReference>
<comment type="subcellular location">
    <subcellularLocation>
        <location evidence="1">Nucleus</location>
    </subcellularLocation>
</comment>
<feature type="region of interest" description="Disordered" evidence="2">
    <location>
        <begin position="225"/>
        <end position="255"/>
    </location>
</feature>
<accession>A0AAE1UEY5</accession>